<evidence type="ECO:0000256" key="3">
    <source>
        <dbReference type="ARBA" id="ARBA00022840"/>
    </source>
</evidence>
<evidence type="ECO:0000256" key="2">
    <source>
        <dbReference type="ARBA" id="ARBA00022741"/>
    </source>
</evidence>
<dbReference type="SUPFAM" id="SSF100920">
    <property type="entry name" value="Heat shock protein 70kD (HSP70), peptide-binding domain"/>
    <property type="match status" value="1"/>
</dbReference>
<comment type="caution">
    <text evidence="7">The sequence shown here is derived from an EMBL/GenBank/DDBJ whole genome shotgun (WGS) entry which is preliminary data.</text>
</comment>
<reference evidence="6 9" key="2">
    <citation type="submission" date="2020-08" db="EMBL/GenBank/DDBJ databases">
        <title>Genomic Encyclopedia of Type Strains, Phase IV (KMG-IV): sequencing the most valuable type-strain genomes for metagenomic binning, comparative biology and taxonomic classification.</title>
        <authorList>
            <person name="Goeker M."/>
        </authorList>
    </citation>
    <scope>NUCLEOTIDE SEQUENCE [LARGE SCALE GENOMIC DNA]</scope>
    <source>
        <strain evidence="6 9">DSM 100021</strain>
    </source>
</reference>
<dbReference type="InterPro" id="IPR013126">
    <property type="entry name" value="Hsp_70_fam"/>
</dbReference>
<dbReference type="PANTHER" id="PTHR19375">
    <property type="entry name" value="HEAT SHOCK PROTEIN 70KDA"/>
    <property type="match status" value="1"/>
</dbReference>
<keyword evidence="3 5" id="KW-0067">ATP-binding</keyword>
<reference evidence="7 8" key="1">
    <citation type="submission" date="2016-09" db="EMBL/GenBank/DDBJ databases">
        <title>Rhizobium oryziradicis sp. nov., isolated from the root of rice.</title>
        <authorList>
            <person name="Zhao J."/>
            <person name="Zhang X."/>
        </authorList>
    </citation>
    <scope>NUCLEOTIDE SEQUENCE [LARGE SCALE GENOMIC DNA]</scope>
    <source>
        <strain evidence="7 8">14971</strain>
    </source>
</reference>
<dbReference type="Gene3D" id="3.90.640.10">
    <property type="entry name" value="Actin, Chain A, domain 4"/>
    <property type="match status" value="1"/>
</dbReference>
<name>A0A1Q9A1D1_9HYPH</name>
<protein>
    <submittedName>
        <fullName evidence="7">Molecular chaperone HscC</fullName>
    </submittedName>
</protein>
<organism evidence="7 8">
    <name type="scientific">Allorhizobium taibaishanense</name>
    <dbReference type="NCBI Taxonomy" id="887144"/>
    <lineage>
        <taxon>Bacteria</taxon>
        <taxon>Pseudomonadati</taxon>
        <taxon>Pseudomonadota</taxon>
        <taxon>Alphaproteobacteria</taxon>
        <taxon>Hyphomicrobiales</taxon>
        <taxon>Rhizobiaceae</taxon>
        <taxon>Rhizobium/Agrobacterium group</taxon>
        <taxon>Allorhizobium</taxon>
    </lineage>
</organism>
<keyword evidence="2 5" id="KW-0547">Nucleotide-binding</keyword>
<dbReference type="InterPro" id="IPR029047">
    <property type="entry name" value="HSP70_peptide-bd_sf"/>
</dbReference>
<dbReference type="PROSITE" id="PS00329">
    <property type="entry name" value="HSP70_2"/>
    <property type="match status" value="1"/>
</dbReference>
<dbReference type="Proteomes" id="UP000185598">
    <property type="component" value="Unassembled WGS sequence"/>
</dbReference>
<evidence type="ECO:0000313" key="8">
    <source>
        <dbReference type="Proteomes" id="UP000185598"/>
    </source>
</evidence>
<dbReference type="OrthoDB" id="9766019at2"/>
<dbReference type="SUPFAM" id="SSF53067">
    <property type="entry name" value="Actin-like ATPase domain"/>
    <property type="match status" value="2"/>
</dbReference>
<dbReference type="FunFam" id="3.30.420.40:FF:000071">
    <property type="entry name" value="Molecular chaperone DnaK"/>
    <property type="match status" value="1"/>
</dbReference>
<evidence type="ECO:0000313" key="7">
    <source>
        <dbReference type="EMBL" id="OLP48407.1"/>
    </source>
</evidence>
<evidence type="ECO:0000313" key="6">
    <source>
        <dbReference type="EMBL" id="MBB4009337.1"/>
    </source>
</evidence>
<dbReference type="EMBL" id="MKIN01000023">
    <property type="protein sequence ID" value="OLP48407.1"/>
    <property type="molecule type" value="Genomic_DNA"/>
</dbReference>
<dbReference type="EMBL" id="JACIED010000004">
    <property type="protein sequence ID" value="MBB4009337.1"/>
    <property type="molecule type" value="Genomic_DNA"/>
</dbReference>
<dbReference type="Gene3D" id="2.60.34.10">
    <property type="entry name" value="Substrate Binding Domain Of DNAk, Chain A, domain 1"/>
    <property type="match status" value="1"/>
</dbReference>
<accession>A0A1Q9A1D1</accession>
<keyword evidence="8" id="KW-1185">Reference proteome</keyword>
<dbReference type="STRING" id="887144.BJF91_00070"/>
<dbReference type="GO" id="GO:0140662">
    <property type="term" value="F:ATP-dependent protein folding chaperone"/>
    <property type="evidence" value="ECO:0007669"/>
    <property type="project" value="InterPro"/>
</dbReference>
<evidence type="ECO:0000256" key="1">
    <source>
        <dbReference type="ARBA" id="ARBA00007381"/>
    </source>
</evidence>
<sequence length="560" mass="61823">MVVIGIDLGTSNSLVATWRDDGPQPIENALNDILTPSAVSIGDDGEILIGRAAIDRLATHPDRTVASFKRAMGSSQVFQVGTYRWRAEELSALILKSLREDAEARLGQTIDEAVISVPAYFNDVQRKATLDAAALAGLRVERLINEPTAAALAHGLENAQEGSFLILDLGGGTFDVSLLEKYDDVMEIRASAGDTALGGDDFREVLINALMERHDLSGDALSPEEKGRIFAEAERVKRALSDNANTTYHFTTTDSTYSGTISREQFEEISQSLLRRLRAPIDRAIRDARIKPEEIDQVVLVGGASRMPMIRALATRMFGRFPLLHARPDHIVGLGAAVQAALKTRHSALKEIVMTDVCPFTLGTAVHDPLSPDGSTYSPIIERNAVVPISRLNRYRTVSNGQTEILFQVLQGESMRPSQNIRLGDIQFKIPTGPAGHEAIDVRYTYDINGALEVEATVVSTGQTHRKFFRNQDNLTEEELAKRFAALSSTKLLPRDQRENRALIAWAERLYAESLGETREQIRALLTRFELDIQNQSSRHLDAVRQDFAAALTYLERPLV</sequence>
<dbReference type="Proteomes" id="UP000544107">
    <property type="component" value="Unassembled WGS sequence"/>
</dbReference>
<dbReference type="InterPro" id="IPR043129">
    <property type="entry name" value="ATPase_NBD"/>
</dbReference>
<dbReference type="Gene3D" id="3.30.420.40">
    <property type="match status" value="2"/>
</dbReference>
<dbReference type="PROSITE" id="PS01036">
    <property type="entry name" value="HSP70_3"/>
    <property type="match status" value="1"/>
</dbReference>
<dbReference type="PRINTS" id="PR00301">
    <property type="entry name" value="HEATSHOCK70"/>
</dbReference>
<dbReference type="AlphaFoldDB" id="A0A1Q9A1D1"/>
<evidence type="ECO:0000313" key="9">
    <source>
        <dbReference type="Proteomes" id="UP000544107"/>
    </source>
</evidence>
<gene>
    <name evidence="7" type="ORF">BJF91_00070</name>
    <name evidence="6" type="ORF">GGQ71_003619</name>
</gene>
<keyword evidence="4" id="KW-0143">Chaperone</keyword>
<dbReference type="PROSITE" id="PS00297">
    <property type="entry name" value="HSP70_1"/>
    <property type="match status" value="1"/>
</dbReference>
<dbReference type="RefSeq" id="WP_075615724.1">
    <property type="nucleotide sequence ID" value="NZ_JACIED010000004.1"/>
</dbReference>
<evidence type="ECO:0000256" key="5">
    <source>
        <dbReference type="RuleBase" id="RU003322"/>
    </source>
</evidence>
<dbReference type="Pfam" id="PF00012">
    <property type="entry name" value="HSP70"/>
    <property type="match status" value="1"/>
</dbReference>
<comment type="similarity">
    <text evidence="1 5">Belongs to the heat shock protein 70 family.</text>
</comment>
<proteinExistence type="inferred from homology"/>
<dbReference type="GO" id="GO:0005524">
    <property type="term" value="F:ATP binding"/>
    <property type="evidence" value="ECO:0007669"/>
    <property type="project" value="UniProtKB-KW"/>
</dbReference>
<evidence type="ECO:0000256" key="4">
    <source>
        <dbReference type="ARBA" id="ARBA00023186"/>
    </source>
</evidence>
<dbReference type="InterPro" id="IPR018181">
    <property type="entry name" value="Heat_shock_70_CS"/>
</dbReference>